<gene>
    <name evidence="3" type="ORF">GHC57_09295</name>
</gene>
<sequence>MPDAPWDEAGRRAFVQAWTALAAPPLVPEVRLHTATEITPLWLATEEGLREQGLEPPFWAFAWPGGQALARYVLDHPDTVRGRRVLDLACGGGLIGLAAALSGAAAVDCVDVDPLALTATALNAAENGVADRITPLCKDLAADSADTGDWPVVLAGDVCYAQPMADRMMGLLRARAAAGALVLIADPGRAHLPGDGLEPVAVFDVPTTLELEDRATRTTTLWRVKSR</sequence>
<keyword evidence="1 3" id="KW-0489">Methyltransferase</keyword>
<dbReference type="Gene3D" id="3.40.50.150">
    <property type="entry name" value="Vaccinia Virus protein VP39"/>
    <property type="match status" value="1"/>
</dbReference>
<evidence type="ECO:0000256" key="1">
    <source>
        <dbReference type="ARBA" id="ARBA00022603"/>
    </source>
</evidence>
<dbReference type="Proteomes" id="UP000434582">
    <property type="component" value="Unassembled WGS sequence"/>
</dbReference>
<dbReference type="GO" id="GO:0016279">
    <property type="term" value="F:protein-lysine N-methyltransferase activity"/>
    <property type="evidence" value="ECO:0007669"/>
    <property type="project" value="TreeGrafter"/>
</dbReference>
<dbReference type="OrthoDB" id="9794615at2"/>
<dbReference type="EMBL" id="WIVE01000024">
    <property type="protein sequence ID" value="MQX36710.1"/>
    <property type="molecule type" value="Genomic_DNA"/>
</dbReference>
<dbReference type="RefSeq" id="WP_153343439.1">
    <property type="nucleotide sequence ID" value="NZ_WIVE01000024.1"/>
</dbReference>
<reference evidence="3 4" key="1">
    <citation type="submission" date="2019-10" db="EMBL/GenBank/DDBJ databases">
        <title>Draft whole-genome sequence of the purple nonsulfur photosynthetic bacterium Roseospira navarrensis DSM 15114.</title>
        <authorList>
            <person name="Kyndt J.A."/>
            <person name="Meyer T.E."/>
        </authorList>
    </citation>
    <scope>NUCLEOTIDE SEQUENCE [LARGE SCALE GENOMIC DNA]</scope>
    <source>
        <strain evidence="3 4">DSM 15114</strain>
    </source>
</reference>
<dbReference type="PANTHER" id="PTHR43648">
    <property type="entry name" value="ELECTRON TRANSFER FLAVOPROTEIN BETA SUBUNIT LYSINE METHYLTRANSFERASE"/>
    <property type="match status" value="1"/>
</dbReference>
<dbReference type="AlphaFoldDB" id="A0A7X1ZDT5"/>
<dbReference type="InterPro" id="IPR050078">
    <property type="entry name" value="Ribosomal_L11_MeTrfase_PrmA"/>
</dbReference>
<organism evidence="3 4">
    <name type="scientific">Roseospira navarrensis</name>
    <dbReference type="NCBI Taxonomy" id="140058"/>
    <lineage>
        <taxon>Bacteria</taxon>
        <taxon>Pseudomonadati</taxon>
        <taxon>Pseudomonadota</taxon>
        <taxon>Alphaproteobacteria</taxon>
        <taxon>Rhodospirillales</taxon>
        <taxon>Rhodospirillaceae</taxon>
        <taxon>Roseospira</taxon>
    </lineage>
</organism>
<evidence type="ECO:0000313" key="4">
    <source>
        <dbReference type="Proteomes" id="UP000434582"/>
    </source>
</evidence>
<dbReference type="InterPro" id="IPR029063">
    <property type="entry name" value="SAM-dependent_MTases_sf"/>
</dbReference>
<keyword evidence="2 3" id="KW-0808">Transferase</keyword>
<evidence type="ECO:0000256" key="2">
    <source>
        <dbReference type="ARBA" id="ARBA00022679"/>
    </source>
</evidence>
<accession>A0A7X1ZDT5</accession>
<name>A0A7X1ZDT5_9PROT</name>
<dbReference type="PANTHER" id="PTHR43648:SF1">
    <property type="entry name" value="ELECTRON TRANSFER FLAVOPROTEIN BETA SUBUNIT LYSINE METHYLTRANSFERASE"/>
    <property type="match status" value="1"/>
</dbReference>
<evidence type="ECO:0000313" key="3">
    <source>
        <dbReference type="EMBL" id="MQX36710.1"/>
    </source>
</evidence>
<protein>
    <submittedName>
        <fullName evidence="3">Methyltransferase</fullName>
    </submittedName>
</protein>
<dbReference type="SUPFAM" id="SSF53335">
    <property type="entry name" value="S-adenosyl-L-methionine-dependent methyltransferases"/>
    <property type="match status" value="1"/>
</dbReference>
<keyword evidence="4" id="KW-1185">Reference proteome</keyword>
<comment type="caution">
    <text evidence="3">The sequence shown here is derived from an EMBL/GenBank/DDBJ whole genome shotgun (WGS) entry which is preliminary data.</text>
</comment>
<dbReference type="Pfam" id="PF06325">
    <property type="entry name" value="PrmA"/>
    <property type="match status" value="1"/>
</dbReference>
<proteinExistence type="predicted"/>
<dbReference type="GO" id="GO:0032259">
    <property type="term" value="P:methylation"/>
    <property type="evidence" value="ECO:0007669"/>
    <property type="project" value="UniProtKB-KW"/>
</dbReference>